<comment type="caution">
    <text evidence="2">The sequence shown here is derived from an EMBL/GenBank/DDBJ whole genome shotgun (WGS) entry which is preliminary data.</text>
</comment>
<keyword evidence="1" id="KW-0812">Transmembrane</keyword>
<evidence type="ECO:0000313" key="2">
    <source>
        <dbReference type="EMBL" id="KJL32354.1"/>
    </source>
</evidence>
<feature type="transmembrane region" description="Helical" evidence="1">
    <location>
        <begin position="173"/>
        <end position="191"/>
    </location>
</feature>
<dbReference type="EMBL" id="JYIX01000037">
    <property type="protein sequence ID" value="KJL32354.1"/>
    <property type="molecule type" value="Genomic_DNA"/>
</dbReference>
<feature type="transmembrane region" description="Helical" evidence="1">
    <location>
        <begin position="70"/>
        <end position="89"/>
    </location>
</feature>
<dbReference type="PATRIC" id="fig|582680.6.peg.2901"/>
<reference evidence="2 3" key="1">
    <citation type="submission" date="2015-02" db="EMBL/GenBank/DDBJ databases">
        <title>Draft genome sequences of ten Microbacterium spp. with emphasis on heavy metal contaminated environments.</title>
        <authorList>
            <person name="Corretto E."/>
        </authorList>
    </citation>
    <scope>NUCLEOTIDE SEQUENCE [LARGE SCALE GENOMIC DNA]</scope>
    <source>
        <strain evidence="2 3">ARN176</strain>
    </source>
</reference>
<dbReference type="Proteomes" id="UP000033740">
    <property type="component" value="Unassembled WGS sequence"/>
</dbReference>
<keyword evidence="1" id="KW-0472">Membrane</keyword>
<feature type="transmembrane region" description="Helical" evidence="1">
    <location>
        <begin position="21"/>
        <end position="40"/>
    </location>
</feature>
<keyword evidence="3" id="KW-1185">Reference proteome</keyword>
<sequence>MGAQADAEAGAAGRPSRALSWPVLCWVAVLVLIGIVQVVRAQWLDTVVFFGAALLVVAARWTPPLTARPVPLRVIMVGAALAGLVVGVLPRHGGGMVSAVAAIGIAALALAWPGSPEGPRPWTPGLRRLAWIWSGILVAGCLWELAQFILSRIHPDAPSYALSDLLDPLLDGVPGRILFTAAWLAGGLFLLRRGPRR</sequence>
<name>A0A0F0LI63_9MICO</name>
<feature type="transmembrane region" description="Helical" evidence="1">
    <location>
        <begin position="46"/>
        <end position="63"/>
    </location>
</feature>
<keyword evidence="1" id="KW-1133">Transmembrane helix</keyword>
<gene>
    <name evidence="2" type="ORF">RS86_02826</name>
</gene>
<dbReference type="STRING" id="582680.RS86_02826"/>
<proteinExistence type="predicted"/>
<dbReference type="AlphaFoldDB" id="A0A0F0LI63"/>
<evidence type="ECO:0000313" key="3">
    <source>
        <dbReference type="Proteomes" id="UP000033740"/>
    </source>
</evidence>
<feature type="transmembrane region" description="Helical" evidence="1">
    <location>
        <begin position="95"/>
        <end position="112"/>
    </location>
</feature>
<organism evidence="2 3">
    <name type="scientific">Microbacterium azadirachtae</name>
    <dbReference type="NCBI Taxonomy" id="582680"/>
    <lineage>
        <taxon>Bacteria</taxon>
        <taxon>Bacillati</taxon>
        <taxon>Actinomycetota</taxon>
        <taxon>Actinomycetes</taxon>
        <taxon>Micrococcales</taxon>
        <taxon>Microbacteriaceae</taxon>
        <taxon>Microbacterium</taxon>
    </lineage>
</organism>
<feature type="transmembrane region" description="Helical" evidence="1">
    <location>
        <begin position="132"/>
        <end position="153"/>
    </location>
</feature>
<evidence type="ECO:0000256" key="1">
    <source>
        <dbReference type="SAM" id="Phobius"/>
    </source>
</evidence>
<accession>A0A0F0LI63</accession>
<protein>
    <submittedName>
        <fullName evidence="2">Uncharacterized protein</fullName>
    </submittedName>
</protein>